<reference evidence="2 3" key="1">
    <citation type="journal article" date="2017" name="Genome Announc.">
        <title>Genome sequence of the saprophytic ascomycete Epicoccum nigrum ICMP 19927 strain isolated from New Zealand.</title>
        <authorList>
            <person name="Fokin M."/>
            <person name="Fleetwood D."/>
            <person name="Weir B.S."/>
            <person name="Villas-Boas S.G."/>
        </authorList>
    </citation>
    <scope>NUCLEOTIDE SEQUENCE [LARGE SCALE GENOMIC DNA]</scope>
    <source>
        <strain evidence="2 3">ICMP 19927</strain>
    </source>
</reference>
<evidence type="ECO:0000256" key="1">
    <source>
        <dbReference type="SAM" id="Coils"/>
    </source>
</evidence>
<name>A0A1Y2M8H1_EPING</name>
<evidence type="ECO:0000313" key="2">
    <source>
        <dbReference type="EMBL" id="OSS52322.1"/>
    </source>
</evidence>
<protein>
    <submittedName>
        <fullName evidence="2">Uncharacterized protein</fullName>
    </submittedName>
</protein>
<dbReference type="InParanoid" id="A0A1Y2M8H1"/>
<sequence length="360" mass="38709">MQKSTDIKNLPPTTTSTPNVHVVDDNLLIALLNQLANLEHALALALQELQRRLRVLRADNDNHAEAGVERPLELLGLQTAGLLQPLEHLGQRPRARVQLGRERLGQHAGDVLAQAAARDVRHTLEQVLAHGGEQRLDVDPRRCEERGADVLFRAPGRGVVEAQAAALDNLADEREAIRVHAAGRHAQEDVAFAHGCCVGEDRYPLLDGADGATARVILALLVDAGHFCCLSSYKRGTGLPAAVCNTLDKLGGRGNVELRARVIVEEHEWLCTLNDQVVDVHGDKIDTDSVVFAHLKGNLDLCADAVDSTDQDRRLCVAGSLQVKQTTKATNFTISAGASGGLGVSLDLLDEVVSSIDTDT</sequence>
<feature type="coiled-coil region" evidence="1">
    <location>
        <begin position="28"/>
        <end position="66"/>
    </location>
</feature>
<gene>
    <name evidence="2" type="ORF">B5807_02367</name>
</gene>
<dbReference type="Proteomes" id="UP000193240">
    <property type="component" value="Unassembled WGS sequence"/>
</dbReference>
<evidence type="ECO:0000313" key="3">
    <source>
        <dbReference type="Proteomes" id="UP000193240"/>
    </source>
</evidence>
<keyword evidence="1" id="KW-0175">Coiled coil</keyword>
<dbReference type="EMBL" id="KZ107839">
    <property type="protein sequence ID" value="OSS52322.1"/>
    <property type="molecule type" value="Genomic_DNA"/>
</dbReference>
<accession>A0A1Y2M8H1</accession>
<organism evidence="2 3">
    <name type="scientific">Epicoccum nigrum</name>
    <name type="common">Soil fungus</name>
    <name type="synonym">Epicoccum purpurascens</name>
    <dbReference type="NCBI Taxonomy" id="105696"/>
    <lineage>
        <taxon>Eukaryota</taxon>
        <taxon>Fungi</taxon>
        <taxon>Dikarya</taxon>
        <taxon>Ascomycota</taxon>
        <taxon>Pezizomycotina</taxon>
        <taxon>Dothideomycetes</taxon>
        <taxon>Pleosporomycetidae</taxon>
        <taxon>Pleosporales</taxon>
        <taxon>Pleosporineae</taxon>
        <taxon>Didymellaceae</taxon>
        <taxon>Epicoccum</taxon>
    </lineage>
</organism>
<proteinExistence type="predicted"/>
<dbReference type="AlphaFoldDB" id="A0A1Y2M8H1"/>
<keyword evidence="3" id="KW-1185">Reference proteome</keyword>